<dbReference type="RefSeq" id="WP_344017859.1">
    <property type="nucleotide sequence ID" value="NZ_BAAAJK010000001.1"/>
</dbReference>
<protein>
    <submittedName>
        <fullName evidence="2">Hydantoinase B/oxoprolinase family protein</fullName>
    </submittedName>
</protein>
<reference evidence="2 3" key="1">
    <citation type="journal article" date="2019" name="Int. J. Syst. Evol. Microbiol.">
        <title>The Global Catalogue of Microorganisms (GCM) 10K type strain sequencing project: providing services to taxonomists for standard genome sequencing and annotation.</title>
        <authorList>
            <consortium name="The Broad Institute Genomics Platform"/>
            <consortium name="The Broad Institute Genome Sequencing Center for Infectious Disease"/>
            <person name="Wu L."/>
            <person name="Ma J."/>
        </authorList>
    </citation>
    <scope>NUCLEOTIDE SEQUENCE [LARGE SCALE GENOMIC DNA]</scope>
    <source>
        <strain evidence="2 3">JCM 11896</strain>
    </source>
</reference>
<dbReference type="InterPro" id="IPR045079">
    <property type="entry name" value="Oxoprolinase-like"/>
</dbReference>
<sequence>MSTPETTTGSDDTEAFLDDLLENRPVMYGPDAELTGEFRLRPRTDREDEALAAVTDPTDLAVGLGRVEAVLESSMQMLQQISASSAAKWGDLIVGIYTREGDFAVATSGGVNMFSATTSPVPKFVNRYWADEPTVGLAEGDVFYHNDANYGGTHNPDHTLLLPLYWAGEHIAWIGAVVHEGENGASLDQGGLAVRATTKYAEGVRIPPMKIGEGYTLRRDVVNMFQNQVRDPLLWLTDIRAKLAGARAVERRMHEFMAERSPELLIATLRSVLENTEAEVRRRISAWPDGTYRGVHFGDTTLLEERLFKLNVELDKRGDTLTVRTAGSAPAIDRALNTQAHFTRAMVANLFMNFLYGDLPRTAGFIAALDYDLEPGSILTADTEHPSSLSLTTMFCLNAALHQAVTKAMFAAPGPAKPMAPWYAMIPTLQYGGLTQHMQVTANVSTEMNAAGGGARCDADGEHAAGPVFAPVSDWGEMETRESELPLLGLWREIPADNHGFGRFRGGASVEWAYMLYGSQMFGFGITSMGGRFPVTAGMFGGYGGSCTPLTRIRPDGGIEAVRAWLAGGAKGITYDGPSMVADRPLPGTYEVGNPVQPADPVAEGDIWIQRMGGGGGYGDPLERDPRDAMTDLRRGLISPEVARQVYRLVWDPQRMELDGAATEAARTAERADRIARGRRYDDFVAGWRADTPPEHLGFLGSWEWPEGQG</sequence>
<gene>
    <name evidence="2" type="ORF">GCM10009613_04440</name>
</gene>
<name>A0ABN1XGJ0_9PSEU</name>
<dbReference type="EMBL" id="BAAAJK010000001">
    <property type="protein sequence ID" value="GAA1380303.1"/>
    <property type="molecule type" value="Genomic_DNA"/>
</dbReference>
<accession>A0ABN1XGJ0</accession>
<dbReference type="Pfam" id="PF02538">
    <property type="entry name" value="Hydantoinase_B"/>
    <property type="match status" value="1"/>
</dbReference>
<evidence type="ECO:0000313" key="2">
    <source>
        <dbReference type="EMBL" id="GAA1380303.1"/>
    </source>
</evidence>
<dbReference type="PANTHER" id="PTHR11365:SF23">
    <property type="entry name" value="HYPOTHETICAL 5-OXOPROLINASE (EUROFUNG)-RELATED"/>
    <property type="match status" value="1"/>
</dbReference>
<comment type="caution">
    <text evidence="2">The sequence shown here is derived from an EMBL/GenBank/DDBJ whole genome shotgun (WGS) entry which is preliminary data.</text>
</comment>
<keyword evidence="3" id="KW-1185">Reference proteome</keyword>
<evidence type="ECO:0000259" key="1">
    <source>
        <dbReference type="Pfam" id="PF02538"/>
    </source>
</evidence>
<feature type="domain" description="Hydantoinase B/oxoprolinase" evidence="1">
    <location>
        <begin position="56"/>
        <end position="621"/>
    </location>
</feature>
<dbReference type="InterPro" id="IPR003692">
    <property type="entry name" value="Hydantoinase_B"/>
</dbReference>
<organism evidence="2 3">
    <name type="scientific">Pseudonocardia kongjuensis</name>
    <dbReference type="NCBI Taxonomy" id="102227"/>
    <lineage>
        <taxon>Bacteria</taxon>
        <taxon>Bacillati</taxon>
        <taxon>Actinomycetota</taxon>
        <taxon>Actinomycetes</taxon>
        <taxon>Pseudonocardiales</taxon>
        <taxon>Pseudonocardiaceae</taxon>
        <taxon>Pseudonocardia</taxon>
    </lineage>
</organism>
<dbReference type="PANTHER" id="PTHR11365">
    <property type="entry name" value="5-OXOPROLINASE RELATED"/>
    <property type="match status" value="1"/>
</dbReference>
<dbReference type="Proteomes" id="UP001501414">
    <property type="component" value="Unassembled WGS sequence"/>
</dbReference>
<evidence type="ECO:0000313" key="3">
    <source>
        <dbReference type="Proteomes" id="UP001501414"/>
    </source>
</evidence>
<proteinExistence type="predicted"/>